<dbReference type="PANTHER" id="PTHR12479:SF17">
    <property type="entry name" value="DAF-16_FOXO CONTROLLED, GERMLINE TUMOR AFFECTING"/>
    <property type="match status" value="1"/>
</dbReference>
<feature type="compositionally biased region" description="Acidic residues" evidence="5">
    <location>
        <begin position="237"/>
        <end position="248"/>
    </location>
</feature>
<feature type="transmembrane region" description="Helical" evidence="6">
    <location>
        <begin position="87"/>
        <end position="106"/>
    </location>
</feature>
<dbReference type="OrthoDB" id="5833743at2759"/>
<feature type="region of interest" description="Disordered" evidence="5">
    <location>
        <begin position="212"/>
        <end position="259"/>
    </location>
</feature>
<evidence type="ECO:0000313" key="9">
    <source>
        <dbReference type="WormBase" id="W06B11.3"/>
    </source>
</evidence>
<feature type="transmembrane region" description="Helical" evidence="6">
    <location>
        <begin position="163"/>
        <end position="192"/>
    </location>
</feature>
<dbReference type="AlphaFoldDB" id="A0A9J5E051"/>
<feature type="compositionally biased region" description="Basic and acidic residues" evidence="5">
    <location>
        <begin position="249"/>
        <end position="259"/>
    </location>
</feature>
<evidence type="ECO:0000256" key="1">
    <source>
        <dbReference type="ARBA" id="ARBA00004127"/>
    </source>
</evidence>
<keyword evidence="2 6" id="KW-0812">Transmembrane</keyword>
<evidence type="ECO:0000256" key="6">
    <source>
        <dbReference type="SAM" id="Phobius"/>
    </source>
</evidence>
<evidence type="ECO:0000313" key="7">
    <source>
        <dbReference type="EMBL" id="CAH8911412.1"/>
    </source>
</evidence>
<dbReference type="AGR" id="WB:WBGene00021060"/>
<evidence type="ECO:0000256" key="4">
    <source>
        <dbReference type="ARBA" id="ARBA00023136"/>
    </source>
</evidence>
<keyword evidence="4 6" id="KW-0472">Membrane</keyword>
<dbReference type="PANTHER" id="PTHR12479">
    <property type="entry name" value="LYSOSOMAL-ASSOCIATED TRANSMEMBRANE PROTEIN"/>
    <property type="match status" value="1"/>
</dbReference>
<feature type="transmembrane region" description="Helical" evidence="6">
    <location>
        <begin position="112"/>
        <end position="142"/>
    </location>
</feature>
<keyword evidence="8" id="KW-1185">Reference proteome</keyword>
<feature type="compositionally biased region" description="Polar residues" evidence="5">
    <location>
        <begin position="227"/>
        <end position="236"/>
    </location>
</feature>
<evidence type="ECO:0000256" key="5">
    <source>
        <dbReference type="SAM" id="MobiDB-lite"/>
    </source>
</evidence>
<sequence>MLTLNSLPSLLLYSSSRQSLTKRMAITRSGLFTLETSNPRFFTCCSRLHVKVALALVIAFMAFIELTEWYFYIFVDRVGETADAGQAIISVWQLVSIICMILAFITEKEDLLIPYILFMIFVVTSFSFWAMQILVIAVFPYSERAQHLLGFRDEMGFVMREKITLTVLSVFTTITTITGWFLHVGLSCYVYFQSRNRELKVKNSARVDRPPMVAPLAPEAQPKTRNDNFPNPNFSISDDEDVDEDEDKVFEKKAGPSMV</sequence>
<dbReference type="GO" id="GO:0012505">
    <property type="term" value="C:endomembrane system"/>
    <property type="evidence" value="ECO:0007669"/>
    <property type="project" value="UniProtKB-SubCell"/>
</dbReference>
<keyword evidence="3 6" id="KW-1133">Transmembrane helix</keyword>
<reference evidence="7 8" key="1">
    <citation type="journal article" date="1998" name="Science">
        <title>Genome sequence of the nematode C. elegans: a platform for investigating biology.</title>
        <authorList>
            <consortium name="The C. elegans sequencing consortium"/>
            <person name="Sulson J.E."/>
            <person name="Waterston R."/>
        </authorList>
    </citation>
    <scope>NUCLEOTIDE SEQUENCE [LARGE SCALE GENOMIC DNA]</scope>
    <source>
        <strain evidence="7 8">Bristol N2</strain>
    </source>
</reference>
<keyword evidence="10" id="KW-1267">Proteomics identification</keyword>
<accession>A0A9J5E051</accession>
<name>A0A9J5E051_CAEEL</name>
<comment type="subcellular location">
    <subcellularLocation>
        <location evidence="1">Endomembrane system</location>
        <topology evidence="1">Multi-pass membrane protein</topology>
    </subcellularLocation>
</comment>
<feature type="transmembrane region" description="Helical" evidence="6">
    <location>
        <begin position="52"/>
        <end position="75"/>
    </location>
</feature>
<dbReference type="InterPro" id="IPR051115">
    <property type="entry name" value="LAPTM_transporter"/>
</dbReference>
<dbReference type="WormBase" id="W06B11.3">
    <property type="protein sequence ID" value="CE54558"/>
    <property type="gene ID" value="WBGene00021060"/>
    <property type="gene designation" value="dct-11"/>
</dbReference>
<evidence type="ECO:0000256" key="3">
    <source>
        <dbReference type="ARBA" id="ARBA00022989"/>
    </source>
</evidence>
<evidence type="ECO:0000256" key="2">
    <source>
        <dbReference type="ARBA" id="ARBA00022692"/>
    </source>
</evidence>
<evidence type="ECO:0007829" key="10">
    <source>
        <dbReference type="PeptideAtlas" id="A0A9J5E051"/>
    </source>
</evidence>
<proteinExistence type="evidence at protein level"/>
<dbReference type="Proteomes" id="UP000001940">
    <property type="component" value="Chromosome X"/>
</dbReference>
<organism evidence="7 8">
    <name type="scientific">Caenorhabditis elegans</name>
    <dbReference type="NCBI Taxonomy" id="6239"/>
    <lineage>
        <taxon>Eukaryota</taxon>
        <taxon>Metazoa</taxon>
        <taxon>Ecdysozoa</taxon>
        <taxon>Nematoda</taxon>
        <taxon>Chromadorea</taxon>
        <taxon>Rhabditida</taxon>
        <taxon>Rhabditina</taxon>
        <taxon>Rhabditomorpha</taxon>
        <taxon>Rhabditoidea</taxon>
        <taxon>Rhabditidae</taxon>
        <taxon>Peloderinae</taxon>
        <taxon>Caenorhabditis</taxon>
    </lineage>
</organism>
<evidence type="ECO:0000313" key="8">
    <source>
        <dbReference type="Proteomes" id="UP000001940"/>
    </source>
</evidence>
<protein>
    <submittedName>
        <fullName evidence="7">DAF-16/FOXO Controlled, germline Tumor affecting</fullName>
    </submittedName>
</protein>
<gene>
    <name evidence="7 9" type="primary">dct-11</name>
    <name evidence="7" type="ORF">CELE_W06B11.3</name>
    <name evidence="9" type="ORF">W06B11.3</name>
</gene>
<dbReference type="EMBL" id="BX284606">
    <property type="protein sequence ID" value="CAH8911412.1"/>
    <property type="molecule type" value="Genomic_DNA"/>
</dbReference>